<dbReference type="EC" id="3.1.26.11" evidence="4"/>
<comment type="similarity">
    <text evidence="3">Belongs to the RNase Z family.</text>
</comment>
<sequence>MKVTCQVVTTPSADTSGTSVLLSLEAKKYLLGNLHEGIQRALLQRKVKTARICDFFLTGKTEWKNIGGLLGMLLTLADQETARKADHQTKLEEAIERNRAFAEGRGGGGTAPTIPEPFEKKSLTIHGNDNLMHAIGTTRSFVFRTSMNTNFNEITEDFVDEFLKVHPMKIYPDGYVQNAMDTSALADSSGTSFNSGRKRSCNGELIAPRTREEVLKSVVRDMFNSAWTMDTLMPEDEVPPNEDAPVPDANAPPAPPALSKMVRAPWPAAMVRRLPQSKPSAASLSYFVILHPQRGRFLPQIAKELGVTPGPQFRELTEGRSVTTPNGRVVIPEECMEPQKPGKNILVLDIPDRSYVGPLLARDELQDEGLEATVFWLLGPEVAKDERLWEKMQTWTKTTNVVSSPDICPNSITLVGAAKAATKLNLLHPDHFPIPICENEPKMAVPEGLTNLILAKPQQQLSILPKFELQQLPIPMTLEDGRFDIEGVRAAAEPEYIKLAKEARENVEKAEISEELGEFPGKEVEIIPLGTGSAMPSKYRNVSATLLRVPGAGSILFDCGEATLGQLARLYGQEKLPEVLRDIKCIYISHLHADHHLGTAAVLKAIHQVKHNGKSVPPIPSKTAIPGPDAPMTDADLTPTVSSLLDTSDNIMWVIGLGKYDGLLKEYADVEDIGYSWIRYIATEEIRTGQGKTLRYLEPFYKALSILEIQTAKANHCVGASTCAFTWKDGFKFAYSGDTRPTQEFVRIGQGATLVLHEATFDDELRGEALAKKHSTTSEAIKAGMDMGAKALMLTHFSQRYPKLPVIAEEGHGKQKMKVALAFDMMKIKVGEFWRFEKFIPALRELYKDEADEEDALVVVEDDAKPEKTPKAQGKKNEKKQKRVEARAKNIRSGDDQWNSRGGRGGGKRGVEGSKQQPEELLPTEEVIALSEAATQSIPKGLTNLKQVLPGYF</sequence>
<dbReference type="PANTHER" id="PTHR12553">
    <property type="entry name" value="ZINC PHOSPHODIESTERASE ELAC PROTEIN 2"/>
    <property type="match status" value="1"/>
</dbReference>
<keyword evidence="10" id="KW-0862">Zinc</keyword>
<dbReference type="Proteomes" id="UP000267821">
    <property type="component" value="Unassembled WGS sequence"/>
</dbReference>
<keyword evidence="5" id="KW-0819">tRNA processing</keyword>
<feature type="region of interest" description="Disordered" evidence="11">
    <location>
        <begin position="859"/>
        <end position="923"/>
    </location>
</feature>
<dbReference type="Pfam" id="PF23023">
    <property type="entry name" value="Anti-Pycsar_Apyc1"/>
    <property type="match status" value="1"/>
</dbReference>
<reference evidence="13 14" key="1">
    <citation type="journal article" date="2018" name="Nat. Ecol. Evol.">
        <title>Pezizomycetes genomes reveal the molecular basis of ectomycorrhizal truffle lifestyle.</title>
        <authorList>
            <person name="Murat C."/>
            <person name="Payen T."/>
            <person name="Noel B."/>
            <person name="Kuo A."/>
            <person name="Morin E."/>
            <person name="Chen J."/>
            <person name="Kohler A."/>
            <person name="Krizsan K."/>
            <person name="Balestrini R."/>
            <person name="Da Silva C."/>
            <person name="Montanini B."/>
            <person name="Hainaut M."/>
            <person name="Levati E."/>
            <person name="Barry K.W."/>
            <person name="Belfiori B."/>
            <person name="Cichocki N."/>
            <person name="Clum A."/>
            <person name="Dockter R.B."/>
            <person name="Fauchery L."/>
            <person name="Guy J."/>
            <person name="Iotti M."/>
            <person name="Le Tacon F."/>
            <person name="Lindquist E.A."/>
            <person name="Lipzen A."/>
            <person name="Malagnac F."/>
            <person name="Mello A."/>
            <person name="Molinier V."/>
            <person name="Miyauchi S."/>
            <person name="Poulain J."/>
            <person name="Riccioni C."/>
            <person name="Rubini A."/>
            <person name="Sitrit Y."/>
            <person name="Splivallo R."/>
            <person name="Traeger S."/>
            <person name="Wang M."/>
            <person name="Zifcakova L."/>
            <person name="Wipf D."/>
            <person name="Zambonelli A."/>
            <person name="Paolocci F."/>
            <person name="Nowrousian M."/>
            <person name="Ottonello S."/>
            <person name="Baldrian P."/>
            <person name="Spatafora J.W."/>
            <person name="Henrissat B."/>
            <person name="Nagy L.G."/>
            <person name="Aury J.M."/>
            <person name="Wincker P."/>
            <person name="Grigoriev I.V."/>
            <person name="Bonfante P."/>
            <person name="Martin F.M."/>
        </authorList>
    </citation>
    <scope>NUCLEOTIDE SEQUENCE [LARGE SCALE GENOMIC DNA]</scope>
    <source>
        <strain evidence="13 14">ATCC MYA-4762</strain>
    </source>
</reference>
<gene>
    <name evidence="13" type="ORF">L211DRAFT_829339</name>
</gene>
<comment type="cofactor">
    <cofactor evidence="2">
        <name>Zn(2+)</name>
        <dbReference type="ChEBI" id="CHEBI:29105"/>
    </cofactor>
</comment>
<evidence type="ECO:0000256" key="7">
    <source>
        <dbReference type="ARBA" id="ARBA00022723"/>
    </source>
</evidence>
<evidence type="ECO:0000313" key="14">
    <source>
        <dbReference type="Proteomes" id="UP000267821"/>
    </source>
</evidence>
<keyword evidence="8" id="KW-0255">Endonuclease</keyword>
<feature type="compositionally biased region" description="Basic residues" evidence="11">
    <location>
        <begin position="873"/>
        <end position="882"/>
    </location>
</feature>
<evidence type="ECO:0000256" key="1">
    <source>
        <dbReference type="ARBA" id="ARBA00000402"/>
    </source>
</evidence>
<dbReference type="Gene3D" id="3.60.15.10">
    <property type="entry name" value="Ribonuclease Z/Hydroxyacylglutathione hydrolase-like"/>
    <property type="match status" value="2"/>
</dbReference>
<evidence type="ECO:0000256" key="2">
    <source>
        <dbReference type="ARBA" id="ARBA00001947"/>
    </source>
</evidence>
<proteinExistence type="inferred from homology"/>
<dbReference type="EMBL" id="ML121571">
    <property type="protein sequence ID" value="RPB20440.1"/>
    <property type="molecule type" value="Genomic_DNA"/>
</dbReference>
<dbReference type="GO" id="GO:0005739">
    <property type="term" value="C:mitochondrion"/>
    <property type="evidence" value="ECO:0007669"/>
    <property type="project" value="TreeGrafter"/>
</dbReference>
<dbReference type="InterPro" id="IPR027794">
    <property type="entry name" value="tRNase_Z_dom"/>
</dbReference>
<dbReference type="GO" id="GO:0046872">
    <property type="term" value="F:metal ion binding"/>
    <property type="evidence" value="ECO:0007669"/>
    <property type="project" value="UniProtKB-KW"/>
</dbReference>
<protein>
    <recommendedName>
        <fullName evidence="4">ribonuclease Z</fullName>
        <ecNumber evidence="4">3.1.26.11</ecNumber>
    </recommendedName>
</protein>
<dbReference type="InParanoid" id="A0A3N4LC37"/>
<evidence type="ECO:0000256" key="9">
    <source>
        <dbReference type="ARBA" id="ARBA00022801"/>
    </source>
</evidence>
<dbReference type="InterPro" id="IPR036866">
    <property type="entry name" value="RibonucZ/Hydroxyglut_hydro"/>
</dbReference>
<organism evidence="13 14">
    <name type="scientific">Terfezia boudieri ATCC MYA-4762</name>
    <dbReference type="NCBI Taxonomy" id="1051890"/>
    <lineage>
        <taxon>Eukaryota</taxon>
        <taxon>Fungi</taxon>
        <taxon>Dikarya</taxon>
        <taxon>Ascomycota</taxon>
        <taxon>Pezizomycotina</taxon>
        <taxon>Pezizomycetes</taxon>
        <taxon>Pezizales</taxon>
        <taxon>Pezizaceae</taxon>
        <taxon>Terfezia</taxon>
    </lineage>
</organism>
<dbReference type="GO" id="GO:0042781">
    <property type="term" value="F:3'-tRNA processing endoribonuclease activity"/>
    <property type="evidence" value="ECO:0007669"/>
    <property type="project" value="UniProtKB-EC"/>
</dbReference>
<dbReference type="OrthoDB" id="527344at2759"/>
<dbReference type="InterPro" id="IPR047151">
    <property type="entry name" value="RNZ2-like"/>
</dbReference>
<dbReference type="SUPFAM" id="SSF56281">
    <property type="entry name" value="Metallo-hydrolase/oxidoreductase"/>
    <property type="match status" value="2"/>
</dbReference>
<keyword evidence="6" id="KW-0540">Nuclease</keyword>
<evidence type="ECO:0000256" key="6">
    <source>
        <dbReference type="ARBA" id="ARBA00022722"/>
    </source>
</evidence>
<keyword evidence="14" id="KW-1185">Reference proteome</keyword>
<dbReference type="PANTHER" id="PTHR12553:SF49">
    <property type="entry name" value="ZINC PHOSPHODIESTERASE ELAC PROTEIN 2"/>
    <property type="match status" value="1"/>
</dbReference>
<evidence type="ECO:0000256" key="4">
    <source>
        <dbReference type="ARBA" id="ARBA00012477"/>
    </source>
</evidence>
<evidence type="ECO:0000256" key="3">
    <source>
        <dbReference type="ARBA" id="ARBA00007823"/>
    </source>
</evidence>
<keyword evidence="7" id="KW-0479">Metal-binding</keyword>
<dbReference type="CDD" id="cd07718">
    <property type="entry name" value="RNaseZ_ELAC1_ELAC2-C-term-like_MBL-fold"/>
    <property type="match status" value="1"/>
</dbReference>
<dbReference type="GO" id="GO:1990180">
    <property type="term" value="P:mitochondrial tRNA 3'-end processing"/>
    <property type="evidence" value="ECO:0007669"/>
    <property type="project" value="TreeGrafter"/>
</dbReference>
<evidence type="ECO:0000256" key="10">
    <source>
        <dbReference type="ARBA" id="ARBA00022833"/>
    </source>
</evidence>
<evidence type="ECO:0000256" key="11">
    <source>
        <dbReference type="SAM" id="MobiDB-lite"/>
    </source>
</evidence>
<feature type="compositionally biased region" description="Basic and acidic residues" evidence="11">
    <location>
        <begin position="883"/>
        <end position="895"/>
    </location>
</feature>
<feature type="region of interest" description="Disordered" evidence="11">
    <location>
        <begin position="236"/>
        <end position="255"/>
    </location>
</feature>
<dbReference type="STRING" id="1051890.A0A3N4LC37"/>
<comment type="catalytic activity">
    <reaction evidence="1">
        <text>Endonucleolytic cleavage of RNA, removing extra 3' nucleotides from tRNA precursor, generating 3' termini of tRNAs. A 3'-hydroxy group is left at the tRNA terminus and a 5'-phosphoryl group is left at the trailer molecule.</text>
        <dbReference type="EC" id="3.1.26.11"/>
    </reaction>
</comment>
<dbReference type="AlphaFoldDB" id="A0A3N4LC37"/>
<name>A0A3N4LC37_9PEZI</name>
<dbReference type="FunCoup" id="A0A3N4LC37">
    <property type="interactions" value="1212"/>
</dbReference>
<accession>A0A3N4LC37</accession>
<evidence type="ECO:0000256" key="5">
    <source>
        <dbReference type="ARBA" id="ARBA00022694"/>
    </source>
</evidence>
<keyword evidence="9" id="KW-0378">Hydrolase</keyword>
<dbReference type="Pfam" id="PF13691">
    <property type="entry name" value="Lactamase_B_4"/>
    <property type="match status" value="1"/>
</dbReference>
<evidence type="ECO:0000313" key="13">
    <source>
        <dbReference type="EMBL" id="RPB20440.1"/>
    </source>
</evidence>
<feature type="domain" description="tRNase Z endonuclease" evidence="12">
    <location>
        <begin position="6"/>
        <end position="68"/>
    </location>
</feature>
<evidence type="ECO:0000256" key="8">
    <source>
        <dbReference type="ARBA" id="ARBA00022759"/>
    </source>
</evidence>
<evidence type="ECO:0000259" key="12">
    <source>
        <dbReference type="Pfam" id="PF13691"/>
    </source>
</evidence>